<dbReference type="AlphaFoldDB" id="A0AAV9CYL5"/>
<dbReference type="EMBL" id="JAUJYO010000016">
    <property type="protein sequence ID" value="KAK1293831.1"/>
    <property type="molecule type" value="Genomic_DNA"/>
</dbReference>
<evidence type="ECO:0000313" key="2">
    <source>
        <dbReference type="EMBL" id="KAK1293831.1"/>
    </source>
</evidence>
<accession>A0AAV9CYL5</accession>
<protein>
    <recommendedName>
        <fullName evidence="4">Aminotransferase-like plant mobile domain-containing protein</fullName>
    </recommendedName>
</protein>
<evidence type="ECO:0008006" key="4">
    <source>
        <dbReference type="Google" id="ProtNLM"/>
    </source>
</evidence>
<feature type="compositionally biased region" description="Basic and acidic residues" evidence="1">
    <location>
        <begin position="316"/>
        <end position="328"/>
    </location>
</feature>
<evidence type="ECO:0000313" key="3">
    <source>
        <dbReference type="Proteomes" id="UP001180020"/>
    </source>
</evidence>
<feature type="region of interest" description="Disordered" evidence="1">
    <location>
        <begin position="307"/>
        <end position="329"/>
    </location>
</feature>
<proteinExistence type="predicted"/>
<name>A0AAV9CYL5_ACOCL</name>
<dbReference type="Proteomes" id="UP001180020">
    <property type="component" value="Unassembled WGS sequence"/>
</dbReference>
<keyword evidence="3" id="KW-1185">Reference proteome</keyword>
<sequence>MRELVVKDDEKSAKDFGKLFLLHIFATVLFYRSNYTCSLELVDIVEDLDNLGQYAWAKAVHIDIMKSLRRSSRNLERAGGSDALDGKGYFSGCAIALNIDFIEDERVLLPEVKEDDDNAAPETHNVLMPMPSRFYSVEDLRKGLERVLHMPMPINVVSPSTSSPNMKRKREQREQKLVSKMDMDKKVKLVPSKRTSDKVEKKKVGKRIGSIERMVKIRRRNIPKRYGKSNENQGDVAKNGPKGVGATKMKKGVTMTKVAGGAMRGAVEENKPNDHAAMGASEVEALAKVAKEVDSILDDILNIPTQEEKAEEEVSDKEKTVDEKKVEEQSMDVEVDMKEKTDDEIVPKEKTDDDDVLIEDNKCFSGPKRKRTVTLRKGPLTRSAGICF</sequence>
<comment type="caution">
    <text evidence="2">The sequence shown here is derived from an EMBL/GenBank/DDBJ whole genome shotgun (WGS) entry which is preliminary data.</text>
</comment>
<reference evidence="2" key="2">
    <citation type="submission" date="2023-06" db="EMBL/GenBank/DDBJ databases">
        <authorList>
            <person name="Ma L."/>
            <person name="Liu K.-W."/>
            <person name="Li Z."/>
            <person name="Hsiao Y.-Y."/>
            <person name="Qi Y."/>
            <person name="Fu T."/>
            <person name="Tang G."/>
            <person name="Zhang D."/>
            <person name="Sun W.-H."/>
            <person name="Liu D.-K."/>
            <person name="Li Y."/>
            <person name="Chen G.-Z."/>
            <person name="Liu X.-D."/>
            <person name="Liao X.-Y."/>
            <person name="Jiang Y.-T."/>
            <person name="Yu X."/>
            <person name="Hao Y."/>
            <person name="Huang J."/>
            <person name="Zhao X.-W."/>
            <person name="Ke S."/>
            <person name="Chen Y.-Y."/>
            <person name="Wu W.-L."/>
            <person name="Hsu J.-L."/>
            <person name="Lin Y.-F."/>
            <person name="Huang M.-D."/>
            <person name="Li C.-Y."/>
            <person name="Huang L."/>
            <person name="Wang Z.-W."/>
            <person name="Zhao X."/>
            <person name="Zhong W.-Y."/>
            <person name="Peng D.-H."/>
            <person name="Ahmad S."/>
            <person name="Lan S."/>
            <person name="Zhang J.-S."/>
            <person name="Tsai W.-C."/>
            <person name="Van De Peer Y."/>
            <person name="Liu Z.-J."/>
        </authorList>
    </citation>
    <scope>NUCLEOTIDE SEQUENCE</scope>
    <source>
        <strain evidence="2">CP</strain>
        <tissue evidence="2">Leaves</tissue>
    </source>
</reference>
<evidence type="ECO:0000256" key="1">
    <source>
        <dbReference type="SAM" id="MobiDB-lite"/>
    </source>
</evidence>
<gene>
    <name evidence="2" type="ORF">QJS10_CPA16g00634</name>
</gene>
<reference evidence="2" key="1">
    <citation type="journal article" date="2023" name="Nat. Commun.">
        <title>Diploid and tetraploid genomes of Acorus and the evolution of monocots.</title>
        <authorList>
            <person name="Ma L."/>
            <person name="Liu K.W."/>
            <person name="Li Z."/>
            <person name="Hsiao Y.Y."/>
            <person name="Qi Y."/>
            <person name="Fu T."/>
            <person name="Tang G.D."/>
            <person name="Zhang D."/>
            <person name="Sun W.H."/>
            <person name="Liu D.K."/>
            <person name="Li Y."/>
            <person name="Chen G.Z."/>
            <person name="Liu X.D."/>
            <person name="Liao X.Y."/>
            <person name="Jiang Y.T."/>
            <person name="Yu X."/>
            <person name="Hao Y."/>
            <person name="Huang J."/>
            <person name="Zhao X.W."/>
            <person name="Ke S."/>
            <person name="Chen Y.Y."/>
            <person name="Wu W.L."/>
            <person name="Hsu J.L."/>
            <person name="Lin Y.F."/>
            <person name="Huang M.D."/>
            <person name="Li C.Y."/>
            <person name="Huang L."/>
            <person name="Wang Z.W."/>
            <person name="Zhao X."/>
            <person name="Zhong W.Y."/>
            <person name="Peng D.H."/>
            <person name="Ahmad S."/>
            <person name="Lan S."/>
            <person name="Zhang J.S."/>
            <person name="Tsai W.C."/>
            <person name="Van de Peer Y."/>
            <person name="Liu Z.J."/>
        </authorList>
    </citation>
    <scope>NUCLEOTIDE SEQUENCE</scope>
    <source>
        <strain evidence="2">CP</strain>
    </source>
</reference>
<feature type="region of interest" description="Disordered" evidence="1">
    <location>
        <begin position="225"/>
        <end position="247"/>
    </location>
</feature>
<organism evidence="2 3">
    <name type="scientific">Acorus calamus</name>
    <name type="common">Sweet flag</name>
    <dbReference type="NCBI Taxonomy" id="4465"/>
    <lineage>
        <taxon>Eukaryota</taxon>
        <taxon>Viridiplantae</taxon>
        <taxon>Streptophyta</taxon>
        <taxon>Embryophyta</taxon>
        <taxon>Tracheophyta</taxon>
        <taxon>Spermatophyta</taxon>
        <taxon>Magnoliopsida</taxon>
        <taxon>Liliopsida</taxon>
        <taxon>Acoraceae</taxon>
        <taxon>Acorus</taxon>
    </lineage>
</organism>